<dbReference type="GO" id="GO:0009073">
    <property type="term" value="P:aromatic amino acid family biosynthetic process"/>
    <property type="evidence" value="ECO:0007669"/>
    <property type="project" value="UniProtKB-KW"/>
</dbReference>
<dbReference type="GO" id="GO:0008652">
    <property type="term" value="P:amino acid biosynthetic process"/>
    <property type="evidence" value="ECO:0007669"/>
    <property type="project" value="UniProtKB-KW"/>
</dbReference>
<comment type="similarity">
    <text evidence="3 8">Belongs to the class-I DAHP synthase family.</text>
</comment>
<dbReference type="InterPro" id="IPR013785">
    <property type="entry name" value="Aldolase_TIM"/>
</dbReference>
<dbReference type="EMBL" id="QEAN01000090">
    <property type="protein sequence ID" value="TPX49002.1"/>
    <property type="molecule type" value="Genomic_DNA"/>
</dbReference>
<dbReference type="Proteomes" id="UP000317494">
    <property type="component" value="Unassembled WGS sequence"/>
</dbReference>
<evidence type="ECO:0000256" key="3">
    <source>
        <dbReference type="ARBA" id="ARBA00007985"/>
    </source>
</evidence>
<dbReference type="FunFam" id="3.20.20.70:FF:000005">
    <property type="entry name" value="Phospho-2-dehydro-3-deoxyheptonate aldolase"/>
    <property type="match status" value="1"/>
</dbReference>
<dbReference type="Pfam" id="PF00793">
    <property type="entry name" value="DAHP_synth_1"/>
    <property type="match status" value="1"/>
</dbReference>
<gene>
    <name evidence="11" type="ORF">SeLEV6574_g04223</name>
    <name evidence="12" type="ORF">SeMB42_g02784</name>
</gene>
<dbReference type="AlphaFoldDB" id="A0A507DBH7"/>
<evidence type="ECO:0000256" key="8">
    <source>
        <dbReference type="PIRNR" id="PIRNR001361"/>
    </source>
</evidence>
<evidence type="ECO:0000313" key="12">
    <source>
        <dbReference type="EMBL" id="TPX49002.1"/>
    </source>
</evidence>
<evidence type="ECO:0000256" key="4">
    <source>
        <dbReference type="ARBA" id="ARBA00022605"/>
    </source>
</evidence>
<feature type="region of interest" description="Disordered" evidence="9">
    <location>
        <begin position="1"/>
        <end position="34"/>
    </location>
</feature>
<dbReference type="InterPro" id="IPR006219">
    <property type="entry name" value="DAHP_synth_1"/>
</dbReference>
<keyword evidence="6 8" id="KW-0057">Aromatic amino acid biosynthesis</keyword>
<dbReference type="OrthoDB" id="4699125at2759"/>
<comment type="caution">
    <text evidence="12">The sequence shown here is derived from an EMBL/GenBank/DDBJ whole genome shotgun (WGS) entry which is preliminary data.</text>
</comment>
<comment type="catalytic activity">
    <reaction evidence="7 8">
        <text>D-erythrose 4-phosphate + phosphoenolpyruvate + H2O = 7-phospho-2-dehydro-3-deoxy-D-arabino-heptonate + phosphate</text>
        <dbReference type="Rhea" id="RHEA:14717"/>
        <dbReference type="ChEBI" id="CHEBI:15377"/>
        <dbReference type="ChEBI" id="CHEBI:16897"/>
        <dbReference type="ChEBI" id="CHEBI:43474"/>
        <dbReference type="ChEBI" id="CHEBI:58394"/>
        <dbReference type="ChEBI" id="CHEBI:58702"/>
        <dbReference type="EC" id="2.5.1.54"/>
    </reaction>
</comment>
<evidence type="ECO:0000313" key="13">
    <source>
        <dbReference type="Proteomes" id="UP000317494"/>
    </source>
</evidence>
<evidence type="ECO:0000256" key="7">
    <source>
        <dbReference type="ARBA" id="ARBA00047508"/>
    </source>
</evidence>
<dbReference type="Gene3D" id="3.20.20.70">
    <property type="entry name" value="Aldolase class I"/>
    <property type="match status" value="1"/>
</dbReference>
<protein>
    <recommendedName>
        <fullName evidence="8">Phospho-2-dehydro-3-deoxyheptonate aldolase</fullName>
        <ecNumber evidence="8">2.5.1.54</ecNumber>
    </recommendedName>
</protein>
<dbReference type="EMBL" id="QEAM01000163">
    <property type="protein sequence ID" value="TPX44899.1"/>
    <property type="molecule type" value="Genomic_DNA"/>
</dbReference>
<dbReference type="Proteomes" id="UP000320475">
    <property type="component" value="Unassembled WGS sequence"/>
</dbReference>
<evidence type="ECO:0000256" key="5">
    <source>
        <dbReference type="ARBA" id="ARBA00022679"/>
    </source>
</evidence>
<keyword evidence="13" id="KW-1185">Reference proteome</keyword>
<reference evidence="13 14" key="1">
    <citation type="journal article" date="2019" name="Sci. Rep.">
        <title>Comparative genomics of chytrid fungi reveal insights into the obligate biotrophic and pathogenic lifestyle of Synchytrium endobioticum.</title>
        <authorList>
            <person name="van de Vossenberg B.T.L.H."/>
            <person name="Warris S."/>
            <person name="Nguyen H.D.T."/>
            <person name="van Gent-Pelzer M.P.E."/>
            <person name="Joly D.L."/>
            <person name="van de Geest H.C."/>
            <person name="Bonants P.J.M."/>
            <person name="Smith D.S."/>
            <person name="Levesque C.A."/>
            <person name="van der Lee T.A.J."/>
        </authorList>
    </citation>
    <scope>NUCLEOTIDE SEQUENCE [LARGE SCALE GENOMIC DNA]</scope>
    <source>
        <strain evidence="11 14">LEV6574</strain>
        <strain evidence="12 13">MB42</strain>
    </source>
</reference>
<dbReference type="InterPro" id="IPR006218">
    <property type="entry name" value="DAHP1/KDSA"/>
</dbReference>
<evidence type="ECO:0000259" key="10">
    <source>
        <dbReference type="Pfam" id="PF00793"/>
    </source>
</evidence>
<dbReference type="VEuPathDB" id="FungiDB:SeMB42_g02784"/>
<dbReference type="GO" id="GO:0005737">
    <property type="term" value="C:cytoplasm"/>
    <property type="evidence" value="ECO:0007669"/>
    <property type="project" value="TreeGrafter"/>
</dbReference>
<dbReference type="SUPFAM" id="SSF51569">
    <property type="entry name" value="Aldolase"/>
    <property type="match status" value="1"/>
</dbReference>
<dbReference type="PANTHER" id="PTHR21225:SF12">
    <property type="entry name" value="PHOSPHO-2-DEHYDRO-3-DEOXYHEPTONATE ALDOLASE, TYROSINE-INHIBITED"/>
    <property type="match status" value="1"/>
</dbReference>
<dbReference type="GO" id="GO:0003849">
    <property type="term" value="F:3-deoxy-7-phosphoheptulonate synthase activity"/>
    <property type="evidence" value="ECO:0007669"/>
    <property type="project" value="UniProtKB-EC"/>
</dbReference>
<feature type="compositionally biased region" description="Polar residues" evidence="9">
    <location>
        <begin position="14"/>
        <end position="25"/>
    </location>
</feature>
<feature type="domain" description="DAHP synthetase I/KDSA" evidence="10">
    <location>
        <begin position="71"/>
        <end position="366"/>
    </location>
</feature>
<evidence type="ECO:0000256" key="6">
    <source>
        <dbReference type="ARBA" id="ARBA00023141"/>
    </source>
</evidence>
<dbReference type="NCBIfam" id="NF009395">
    <property type="entry name" value="PRK12755.1"/>
    <property type="match status" value="1"/>
</dbReference>
<comment type="pathway">
    <text evidence="2">Metabolic intermediate biosynthesis; chorismate biosynthesis; chorismate from D-erythrose 4-phosphate and phosphoenolpyruvate: step 1/7.</text>
</comment>
<sequence length="391" mass="42398">MSESTAAHRGLNGNHVTSAQLNGHSYESEPSEDTRILGYDPLLPPQIIQIEHPLTKQGRRVVLAGRKQATAVIKGDDDRLLVVVGPCSIHDVEAAKVYAAKLKQLADKLKDNLCVIMRAYFEKPRTTVGWKGLVNDPNLDGSFHINKGLRIARQLLCDLTDSGIPVGCEVLDTISPQFLADCISWGAIGARTTESQIHREVASGSSFPFGFKNGTDGNVGIAIDAIHAASHPHHFLGVTKQGLAAITNTKGNDTCHIILRGGNGGPNYEKKYIDQAKEAISKADLPPRIMVDCSHGNSSKKHKNQLVVVDDLCRQLEAGDTAIIGLMIESNINEGNQKMPSTGPQDLKYGVSITDACIHWDDTVIALEKLAAAQQTRRAKLLLAQEMRDDK</sequence>
<keyword evidence="4 8" id="KW-0028">Amino-acid biosynthesis</keyword>
<dbReference type="PIRSF" id="PIRSF001361">
    <property type="entry name" value="DAHP_synthase"/>
    <property type="match status" value="1"/>
</dbReference>
<keyword evidence="5 8" id="KW-0808">Transferase</keyword>
<dbReference type="NCBIfam" id="TIGR00034">
    <property type="entry name" value="aroFGH"/>
    <property type="match status" value="1"/>
</dbReference>
<dbReference type="EC" id="2.5.1.54" evidence="8"/>
<proteinExistence type="inferred from homology"/>
<dbReference type="PANTHER" id="PTHR21225">
    <property type="entry name" value="PHOSPHO-2-DEHYDRO-3-DEOXYHEPTONATE ALDOLASE DAHP SYNTHETASE"/>
    <property type="match status" value="1"/>
</dbReference>
<comment type="function">
    <text evidence="1">Stereospecific condensation of phosphoenolpyruvate (PEP) and D-erythrose-4-phosphate (E4P) giving rise to 3-deoxy-D-arabino-heptulosonate-7-phosphate (DAHP).</text>
</comment>
<evidence type="ECO:0000313" key="14">
    <source>
        <dbReference type="Proteomes" id="UP000320475"/>
    </source>
</evidence>
<organism evidence="12 13">
    <name type="scientific">Synchytrium endobioticum</name>
    <dbReference type="NCBI Taxonomy" id="286115"/>
    <lineage>
        <taxon>Eukaryota</taxon>
        <taxon>Fungi</taxon>
        <taxon>Fungi incertae sedis</taxon>
        <taxon>Chytridiomycota</taxon>
        <taxon>Chytridiomycota incertae sedis</taxon>
        <taxon>Chytridiomycetes</taxon>
        <taxon>Synchytriales</taxon>
        <taxon>Synchytriaceae</taxon>
        <taxon>Synchytrium</taxon>
    </lineage>
</organism>
<accession>A0A507DBH7</accession>
<evidence type="ECO:0000256" key="2">
    <source>
        <dbReference type="ARBA" id="ARBA00004688"/>
    </source>
</evidence>
<evidence type="ECO:0000256" key="1">
    <source>
        <dbReference type="ARBA" id="ARBA00003726"/>
    </source>
</evidence>
<evidence type="ECO:0000256" key="9">
    <source>
        <dbReference type="SAM" id="MobiDB-lite"/>
    </source>
</evidence>
<dbReference type="STRING" id="286115.A0A507DBH7"/>
<name>A0A507DBH7_9FUNG</name>
<evidence type="ECO:0000313" key="11">
    <source>
        <dbReference type="EMBL" id="TPX44899.1"/>
    </source>
</evidence>